<name>A0A7C9EAV6_OPUST</name>
<organism evidence="1">
    <name type="scientific">Opuntia streptacantha</name>
    <name type="common">Prickly pear cactus</name>
    <name type="synonym">Opuntia cardona</name>
    <dbReference type="NCBI Taxonomy" id="393608"/>
    <lineage>
        <taxon>Eukaryota</taxon>
        <taxon>Viridiplantae</taxon>
        <taxon>Streptophyta</taxon>
        <taxon>Embryophyta</taxon>
        <taxon>Tracheophyta</taxon>
        <taxon>Spermatophyta</taxon>
        <taxon>Magnoliopsida</taxon>
        <taxon>eudicotyledons</taxon>
        <taxon>Gunneridae</taxon>
        <taxon>Pentapetalae</taxon>
        <taxon>Caryophyllales</taxon>
        <taxon>Cactineae</taxon>
        <taxon>Cactaceae</taxon>
        <taxon>Opuntioideae</taxon>
        <taxon>Opuntia</taxon>
    </lineage>
</organism>
<evidence type="ECO:0000313" key="1">
    <source>
        <dbReference type="EMBL" id="MBA4657868.1"/>
    </source>
</evidence>
<dbReference type="EMBL" id="GISG01198243">
    <property type="protein sequence ID" value="MBA4657868.1"/>
    <property type="molecule type" value="Transcribed_RNA"/>
</dbReference>
<accession>A0A7C9EAV6</accession>
<dbReference type="AlphaFoldDB" id="A0A7C9EAV6"/>
<reference evidence="1" key="2">
    <citation type="submission" date="2020-07" db="EMBL/GenBank/DDBJ databases">
        <authorList>
            <person name="Vera ALvarez R."/>
            <person name="Arias-Moreno D.M."/>
            <person name="Jimenez-Jacinto V."/>
            <person name="Jimenez-Bremont J.F."/>
            <person name="Swaminathan K."/>
            <person name="Moose S.P."/>
            <person name="Guerrero-Gonzalez M.L."/>
            <person name="Marino-Ramirez L."/>
            <person name="Landsman D."/>
            <person name="Rodriguez-Kessler M."/>
            <person name="Delgado-Sanchez P."/>
        </authorList>
    </citation>
    <scope>NUCLEOTIDE SEQUENCE</scope>
    <source>
        <tissue evidence="1">Cladode</tissue>
    </source>
</reference>
<reference evidence="1" key="1">
    <citation type="journal article" date="2013" name="J. Plant Res.">
        <title>Effect of fungi and light on seed germination of three Opuntia species from semiarid lands of central Mexico.</title>
        <authorList>
            <person name="Delgado-Sanchez P."/>
            <person name="Jimenez-Bremont J.F."/>
            <person name="Guerrero-Gonzalez Mde L."/>
            <person name="Flores J."/>
        </authorList>
    </citation>
    <scope>NUCLEOTIDE SEQUENCE</scope>
    <source>
        <tissue evidence="1">Cladode</tissue>
    </source>
</reference>
<protein>
    <submittedName>
        <fullName evidence="1">Uncharacterized protein</fullName>
    </submittedName>
</protein>
<proteinExistence type="predicted"/>
<sequence length="122" mass="13216">MFVSSPLLIMNSSIGCASSTHPSLQCLTYAEFLFAWRNWYAAWFSSVHSLQSTKYSRLSQLIVSLQKISLVPSFASRALCYNFGISSSHFPSGNDVPATTRGPPVDMNNGTIASCSPSLSLA</sequence>